<dbReference type="Proteomes" id="UP000236621">
    <property type="component" value="Unassembled WGS sequence"/>
</dbReference>
<dbReference type="EMBL" id="NRSZ01001314">
    <property type="protein sequence ID" value="PNY18349.1"/>
    <property type="molecule type" value="Genomic_DNA"/>
</dbReference>
<accession>A0A2K3PST7</accession>
<sequence>DVTSQPNRQLPPHDHQSLRLAHRCCALVGLIKAIRLKSIKSPPSSPASRSTNSHHGVSQPADVGTLVKGRTIDALRLRRRTHLCLSRRHEAIDRLDAQFQDRQGRWRKQGSLKVDRQVSRRRRVGDGSVGRHRGLQRLLRAHPMS</sequence>
<name>A0A2K3PST7_9HYPO</name>
<feature type="region of interest" description="Disordered" evidence="1">
    <location>
        <begin position="40"/>
        <end position="65"/>
    </location>
</feature>
<gene>
    <name evidence="2" type="ORF">TCAP_07537</name>
</gene>
<feature type="non-terminal residue" evidence="2">
    <location>
        <position position="1"/>
    </location>
</feature>
<evidence type="ECO:0000256" key="1">
    <source>
        <dbReference type="SAM" id="MobiDB-lite"/>
    </source>
</evidence>
<evidence type="ECO:0000313" key="2">
    <source>
        <dbReference type="EMBL" id="PNY18349.1"/>
    </source>
</evidence>
<feature type="compositionally biased region" description="Low complexity" evidence="1">
    <location>
        <begin position="40"/>
        <end position="53"/>
    </location>
</feature>
<reference evidence="2 3" key="1">
    <citation type="submission" date="2017-08" db="EMBL/GenBank/DDBJ databases">
        <title>Harnessing the power of phylogenomics to disentangle the directionality and signatures of interkingdom host jumping in the parasitic fungal genus Tolypocladium.</title>
        <authorList>
            <person name="Quandt C.A."/>
            <person name="Patterson W."/>
            <person name="Spatafora J.W."/>
        </authorList>
    </citation>
    <scope>NUCLEOTIDE SEQUENCE [LARGE SCALE GENOMIC DNA]</scope>
    <source>
        <strain evidence="2 3">CBS 113982</strain>
    </source>
</reference>
<dbReference type="AlphaFoldDB" id="A0A2K3PST7"/>
<comment type="caution">
    <text evidence="2">The sequence shown here is derived from an EMBL/GenBank/DDBJ whole genome shotgun (WGS) entry which is preliminary data.</text>
</comment>
<protein>
    <submittedName>
        <fullName evidence="2">Uncharacterized protein</fullName>
    </submittedName>
</protein>
<organism evidence="2 3">
    <name type="scientific">Tolypocladium capitatum</name>
    <dbReference type="NCBI Taxonomy" id="45235"/>
    <lineage>
        <taxon>Eukaryota</taxon>
        <taxon>Fungi</taxon>
        <taxon>Dikarya</taxon>
        <taxon>Ascomycota</taxon>
        <taxon>Pezizomycotina</taxon>
        <taxon>Sordariomycetes</taxon>
        <taxon>Hypocreomycetidae</taxon>
        <taxon>Hypocreales</taxon>
        <taxon>Ophiocordycipitaceae</taxon>
        <taxon>Tolypocladium</taxon>
    </lineage>
</organism>
<proteinExistence type="predicted"/>
<keyword evidence="3" id="KW-1185">Reference proteome</keyword>
<evidence type="ECO:0000313" key="3">
    <source>
        <dbReference type="Proteomes" id="UP000236621"/>
    </source>
</evidence>